<keyword evidence="2 6" id="KW-0699">rRNA-binding</keyword>
<feature type="domain" description="KH type-2" evidence="9">
    <location>
        <begin position="17"/>
        <end position="86"/>
    </location>
</feature>
<reference evidence="10" key="1">
    <citation type="submission" date="2022-09" db="EMBL/GenBank/DDBJ databases">
        <title>Haloadaptaus new haloarchaeum isolated from saline soil.</title>
        <authorList>
            <person name="Duran-Viseras A."/>
            <person name="Sanchez-Porro C."/>
            <person name="Ventosa A."/>
        </authorList>
    </citation>
    <scope>NUCLEOTIDE SEQUENCE</scope>
    <source>
        <strain evidence="10">F3-133</strain>
    </source>
</reference>
<evidence type="ECO:0000256" key="4">
    <source>
        <dbReference type="ARBA" id="ARBA00022980"/>
    </source>
</evidence>
<dbReference type="RefSeq" id="WP_266086468.1">
    <property type="nucleotide sequence ID" value="NZ_RKLV01000003.1"/>
</dbReference>
<keyword evidence="3 6" id="KW-0694">RNA-binding</keyword>
<dbReference type="PANTHER" id="PTHR11760">
    <property type="entry name" value="30S/40S RIBOSOMAL PROTEIN S3"/>
    <property type="match status" value="1"/>
</dbReference>
<comment type="function">
    <text evidence="6">Binds the lower part of the 30S subunit head.</text>
</comment>
<evidence type="ECO:0000256" key="6">
    <source>
        <dbReference type="HAMAP-Rule" id="MF_01309"/>
    </source>
</evidence>
<evidence type="ECO:0000259" key="9">
    <source>
        <dbReference type="PROSITE" id="PS50823"/>
    </source>
</evidence>
<dbReference type="InterPro" id="IPR005703">
    <property type="entry name" value="Ribosomal_uS3_euk/arc"/>
</dbReference>
<dbReference type="PROSITE" id="PS00548">
    <property type="entry name" value="RIBOSOMAL_S3"/>
    <property type="match status" value="1"/>
</dbReference>
<accession>A0A9Q4GH88</accession>
<dbReference type="GO" id="GO:0019843">
    <property type="term" value="F:rRNA binding"/>
    <property type="evidence" value="ECO:0007669"/>
    <property type="project" value="UniProtKB-UniRule"/>
</dbReference>
<keyword evidence="5 6" id="KW-0687">Ribonucleoprotein</keyword>
<dbReference type="InterPro" id="IPR004044">
    <property type="entry name" value="KH_dom_type_2"/>
</dbReference>
<dbReference type="SUPFAM" id="SSF54821">
    <property type="entry name" value="Ribosomal protein S3 C-terminal domain"/>
    <property type="match status" value="1"/>
</dbReference>
<dbReference type="GO" id="GO:0022627">
    <property type="term" value="C:cytosolic small ribosomal subunit"/>
    <property type="evidence" value="ECO:0007669"/>
    <property type="project" value="UniProtKB-UniRule"/>
</dbReference>
<name>A0A9Q4GH88_9EURY</name>
<dbReference type="CDD" id="cd02411">
    <property type="entry name" value="KH-II_30S_S3_arch"/>
    <property type="match status" value="1"/>
</dbReference>
<dbReference type="SUPFAM" id="SSF54814">
    <property type="entry name" value="Prokaryotic type KH domain (KH-domain type II)"/>
    <property type="match status" value="1"/>
</dbReference>
<dbReference type="Pfam" id="PF07650">
    <property type="entry name" value="KH_2"/>
    <property type="match status" value="1"/>
</dbReference>
<evidence type="ECO:0000256" key="7">
    <source>
        <dbReference type="RuleBase" id="RU003624"/>
    </source>
</evidence>
<organism evidence="10 11">
    <name type="scientific">Halorutilus salinus</name>
    <dbReference type="NCBI Taxonomy" id="2487751"/>
    <lineage>
        <taxon>Archaea</taxon>
        <taxon>Methanobacteriati</taxon>
        <taxon>Methanobacteriota</taxon>
        <taxon>Stenosarchaea group</taxon>
        <taxon>Halobacteria</taxon>
        <taxon>Halorutilales</taxon>
        <taxon>Halorutilaceae</taxon>
        <taxon>Halorutilus</taxon>
    </lineage>
</organism>
<evidence type="ECO:0000313" key="10">
    <source>
        <dbReference type="EMBL" id="MCX2818555.1"/>
    </source>
</evidence>
<protein>
    <recommendedName>
        <fullName evidence="6">Small ribosomal subunit protein uS3</fullName>
    </recommendedName>
</protein>
<dbReference type="Pfam" id="PF00189">
    <property type="entry name" value="Ribosomal_S3_C"/>
    <property type="match status" value="1"/>
</dbReference>
<dbReference type="InterPro" id="IPR036419">
    <property type="entry name" value="Ribosomal_S3_C_sf"/>
</dbReference>
<dbReference type="GO" id="GO:0006412">
    <property type="term" value="P:translation"/>
    <property type="evidence" value="ECO:0007669"/>
    <property type="project" value="UniProtKB-UniRule"/>
</dbReference>
<evidence type="ECO:0000256" key="3">
    <source>
        <dbReference type="ARBA" id="ARBA00022884"/>
    </source>
</evidence>
<feature type="region of interest" description="Disordered" evidence="8">
    <location>
        <begin position="204"/>
        <end position="285"/>
    </location>
</feature>
<dbReference type="PROSITE" id="PS50823">
    <property type="entry name" value="KH_TYPE_2"/>
    <property type="match status" value="1"/>
</dbReference>
<proteinExistence type="inferred from homology"/>
<comment type="subunit">
    <text evidence="6">Part of the 30S ribosomal subunit.</text>
</comment>
<evidence type="ECO:0000256" key="2">
    <source>
        <dbReference type="ARBA" id="ARBA00022730"/>
    </source>
</evidence>
<evidence type="ECO:0000256" key="8">
    <source>
        <dbReference type="SAM" id="MobiDB-lite"/>
    </source>
</evidence>
<comment type="similarity">
    <text evidence="1 6 7">Belongs to the universal ribosomal protein uS3 family.</text>
</comment>
<keyword evidence="11" id="KW-1185">Reference proteome</keyword>
<evidence type="ECO:0000313" key="11">
    <source>
        <dbReference type="Proteomes" id="UP001149411"/>
    </source>
</evidence>
<dbReference type="NCBIfam" id="NF003219">
    <property type="entry name" value="PRK04191.1"/>
    <property type="match status" value="1"/>
</dbReference>
<dbReference type="InterPro" id="IPR009019">
    <property type="entry name" value="KH_sf_prok-type"/>
</dbReference>
<dbReference type="PROSITE" id="PS50084">
    <property type="entry name" value="KH_TYPE_1"/>
    <property type="match status" value="1"/>
</dbReference>
<dbReference type="SMART" id="SM00322">
    <property type="entry name" value="KH"/>
    <property type="match status" value="1"/>
</dbReference>
<dbReference type="EMBL" id="RKLV01000003">
    <property type="protein sequence ID" value="MCX2818555.1"/>
    <property type="molecule type" value="Genomic_DNA"/>
</dbReference>
<gene>
    <name evidence="6" type="primary">rps3</name>
    <name evidence="10" type="ORF">EGH25_04205</name>
</gene>
<dbReference type="InterPro" id="IPR018280">
    <property type="entry name" value="Ribosomal_uS3_CS"/>
</dbReference>
<dbReference type="InterPro" id="IPR027488">
    <property type="entry name" value="Ribosomal_uS3_arc"/>
</dbReference>
<keyword evidence="4 6" id="KW-0689">Ribosomal protein</keyword>
<sequence length="322" mass="35281">MAIEREFVEKGMRRSQIDEFLADELERAGYGGMELARTPMGTEITLKAEKPGMVIGKGGKNIRQLTDDLEREFDLEDLQVDVQEVDEPDLNARIVADKLANALERGWYFRDAGRTTLSRIMESGAMGAEIVFSGKVTGARSRVVKFKEGYVKHCGEPAEEVVETGYGTAIMKLGAIGIQVRIIPPGSELPDKFEVKQDADVEELVPEAEATEVEVEEAETADEGIEELVGEAGDEETEETAEESEAEEAETVEEPEEAETEETAEADDEASDEAPSSVDELHEKSYRELQKLAKEAGVKANLKTEELIDALADEYGLEGGDA</sequence>
<dbReference type="Gene3D" id="3.30.1140.32">
    <property type="entry name" value="Ribosomal protein S3, C-terminal domain"/>
    <property type="match status" value="1"/>
</dbReference>
<dbReference type="InterPro" id="IPR001351">
    <property type="entry name" value="Ribosomal_uS3_C"/>
</dbReference>
<dbReference type="AlphaFoldDB" id="A0A9Q4GH88"/>
<dbReference type="InterPro" id="IPR004087">
    <property type="entry name" value="KH_dom"/>
</dbReference>
<dbReference type="NCBIfam" id="TIGR01008">
    <property type="entry name" value="uS3_euk_arch"/>
    <property type="match status" value="1"/>
</dbReference>
<comment type="caution">
    <text evidence="10">The sequence shown here is derived from an EMBL/GenBank/DDBJ whole genome shotgun (WGS) entry which is preliminary data.</text>
</comment>
<evidence type="ECO:0000256" key="5">
    <source>
        <dbReference type="ARBA" id="ARBA00023274"/>
    </source>
</evidence>
<dbReference type="Proteomes" id="UP001149411">
    <property type="component" value="Unassembled WGS sequence"/>
</dbReference>
<evidence type="ECO:0000256" key="1">
    <source>
        <dbReference type="ARBA" id="ARBA00010761"/>
    </source>
</evidence>
<dbReference type="InterPro" id="IPR015946">
    <property type="entry name" value="KH_dom-like_a/b"/>
</dbReference>
<feature type="compositionally biased region" description="Acidic residues" evidence="8">
    <location>
        <begin position="204"/>
        <end position="272"/>
    </location>
</feature>
<dbReference type="Gene3D" id="3.30.300.20">
    <property type="match status" value="1"/>
</dbReference>
<dbReference type="PANTHER" id="PTHR11760:SF32">
    <property type="entry name" value="SMALL RIBOSOMAL SUBUNIT PROTEIN US3"/>
    <property type="match status" value="1"/>
</dbReference>
<dbReference type="HAMAP" id="MF_01309_A">
    <property type="entry name" value="Ribosomal_uS3_A"/>
    <property type="match status" value="1"/>
</dbReference>
<dbReference type="GO" id="GO:0003735">
    <property type="term" value="F:structural constituent of ribosome"/>
    <property type="evidence" value="ECO:0007669"/>
    <property type="project" value="UniProtKB-UniRule"/>
</dbReference>
<dbReference type="InterPro" id="IPR057258">
    <property type="entry name" value="Ribosomal_uS3"/>
</dbReference>
<dbReference type="FunFam" id="3.30.300.20:FF:000001">
    <property type="entry name" value="30S ribosomal protein S3"/>
    <property type="match status" value="1"/>
</dbReference>